<evidence type="ECO:0000256" key="1">
    <source>
        <dbReference type="SAM" id="MobiDB-lite"/>
    </source>
</evidence>
<evidence type="ECO:0000313" key="3">
    <source>
        <dbReference type="Proteomes" id="UP000293550"/>
    </source>
</evidence>
<dbReference type="EMBL" id="SCFB01000006">
    <property type="protein sequence ID" value="RZI45961.1"/>
    <property type="molecule type" value="Genomic_DNA"/>
</dbReference>
<feature type="region of interest" description="Disordered" evidence="1">
    <location>
        <begin position="1"/>
        <end position="28"/>
    </location>
</feature>
<name>A0A4Q7DGG6_9PROT</name>
<feature type="compositionally biased region" description="Polar residues" evidence="1">
    <location>
        <begin position="18"/>
        <end position="28"/>
    </location>
</feature>
<reference evidence="2 3" key="1">
    <citation type="submission" date="2018-10" db="EMBL/GenBank/DDBJ databases">
        <title>An updated phylogeny of the Alphaproteobacteria reveals that the parasitic Rickettsiales and Holosporales have independent origins.</title>
        <authorList>
            <person name="Munoz-Gomez S.A."/>
            <person name="Hess S."/>
            <person name="Burger G."/>
            <person name="Lang B.F."/>
            <person name="Susko E."/>
            <person name="Slamovits C.H."/>
            <person name="Roger A.J."/>
        </authorList>
    </citation>
    <scope>NUCLEOTIDE SEQUENCE [LARGE SCALE GENOMIC DNA]</scope>
    <source>
        <strain evidence="2">HOLO01</strain>
    </source>
</reference>
<gene>
    <name evidence="2" type="ORF">EQU50_05890</name>
</gene>
<proteinExistence type="predicted"/>
<sequence>MPHIPLSHEEGRLGAPRRTNSTPADSGVNNGLIAQPMAIILAPDPGGEELQPVTTSSTPSSTVHLVGDVSIITATRGIPPTHNNPSLFLVAITNIPPGTRPHNIAGRSKSPSLPGSPIVRSTSPNRLGQSGAASPSSPYSCDPAVYVNDSRPSTPCGRGTPNGSSQPPTGTILEFPPFGRTISSGADSPMLIDEKEEKEDQGL</sequence>
<feature type="region of interest" description="Disordered" evidence="1">
    <location>
        <begin position="100"/>
        <end position="203"/>
    </location>
</feature>
<feature type="compositionally biased region" description="Basic and acidic residues" evidence="1">
    <location>
        <begin position="1"/>
        <end position="12"/>
    </location>
</feature>
<dbReference type="Proteomes" id="UP000293550">
    <property type="component" value="Unassembled WGS sequence"/>
</dbReference>
<keyword evidence="3" id="KW-1185">Reference proteome</keyword>
<protein>
    <submittedName>
        <fullName evidence="2">Uncharacterized protein</fullName>
    </submittedName>
</protein>
<feature type="compositionally biased region" description="Polar residues" evidence="1">
    <location>
        <begin position="109"/>
        <end position="139"/>
    </location>
</feature>
<organism evidence="2 3">
    <name type="scientific">Candidatus Finniella inopinata</name>
    <dbReference type="NCBI Taxonomy" id="1696036"/>
    <lineage>
        <taxon>Bacteria</taxon>
        <taxon>Pseudomonadati</taxon>
        <taxon>Pseudomonadota</taxon>
        <taxon>Alphaproteobacteria</taxon>
        <taxon>Holosporales</taxon>
        <taxon>Candidatus Paracaedibacteraceae</taxon>
        <taxon>Candidatus Finniella</taxon>
    </lineage>
</organism>
<feature type="compositionally biased region" description="Basic and acidic residues" evidence="1">
    <location>
        <begin position="192"/>
        <end position="203"/>
    </location>
</feature>
<dbReference type="RefSeq" id="WP_130154209.1">
    <property type="nucleotide sequence ID" value="NZ_SCFB01000006.1"/>
</dbReference>
<dbReference type="AlphaFoldDB" id="A0A4Q7DGG6"/>
<comment type="caution">
    <text evidence="2">The sequence shown here is derived from an EMBL/GenBank/DDBJ whole genome shotgun (WGS) entry which is preliminary data.</text>
</comment>
<accession>A0A4Q7DGG6</accession>
<evidence type="ECO:0000313" key="2">
    <source>
        <dbReference type="EMBL" id="RZI45961.1"/>
    </source>
</evidence>